<keyword evidence="2" id="KW-1185">Reference proteome</keyword>
<dbReference type="OrthoDB" id="1523672at2"/>
<proteinExistence type="predicted"/>
<evidence type="ECO:0000313" key="1">
    <source>
        <dbReference type="EMBL" id="SKB74085.1"/>
    </source>
</evidence>
<gene>
    <name evidence="1" type="ORF">SAMN05661099_2528</name>
</gene>
<organism evidence="1 2">
    <name type="scientific">Daejeonella lutea</name>
    <dbReference type="NCBI Taxonomy" id="572036"/>
    <lineage>
        <taxon>Bacteria</taxon>
        <taxon>Pseudomonadati</taxon>
        <taxon>Bacteroidota</taxon>
        <taxon>Sphingobacteriia</taxon>
        <taxon>Sphingobacteriales</taxon>
        <taxon>Sphingobacteriaceae</taxon>
        <taxon>Daejeonella</taxon>
    </lineage>
</organism>
<dbReference type="Proteomes" id="UP000189981">
    <property type="component" value="Unassembled WGS sequence"/>
</dbReference>
<dbReference type="RefSeq" id="WP_079703024.1">
    <property type="nucleotide sequence ID" value="NZ_FUYR01000002.1"/>
</dbReference>
<accession>A0A1T5DR09</accession>
<dbReference type="AlphaFoldDB" id="A0A1T5DR09"/>
<protein>
    <submittedName>
        <fullName evidence="1">Uncharacterized protein</fullName>
    </submittedName>
</protein>
<dbReference type="STRING" id="572036.SAMN05661099_2528"/>
<sequence length="258" mass="28332">MIRVKNIVLIIGVVLVNLSGAFSQKKAEMINTRWANNVVVADGSLSDWPDSLTMFNEATNLYYSLANDDKNVYLALRSASKQDLTKILAGGISFSANIEGKKKDPATVIFPVLDRTPGKSRNTKDQPEVEEMQKQILSRIKDIKVAGFKEIIDGGISLQNTYGIRAAAGFDKNNNLIQEIIIPLSLLNLSTANAGEVTYSIKVNGLQGASVNMNQRQTAQRQPMGGMYGGQFPPRNSAMNKLLTSTEFYIRSRLATKQ</sequence>
<evidence type="ECO:0000313" key="2">
    <source>
        <dbReference type="Proteomes" id="UP000189981"/>
    </source>
</evidence>
<dbReference type="EMBL" id="FUYR01000002">
    <property type="protein sequence ID" value="SKB74085.1"/>
    <property type="molecule type" value="Genomic_DNA"/>
</dbReference>
<name>A0A1T5DR09_9SPHI</name>
<reference evidence="2" key="1">
    <citation type="submission" date="2017-02" db="EMBL/GenBank/DDBJ databases">
        <authorList>
            <person name="Varghese N."/>
            <person name="Submissions S."/>
        </authorList>
    </citation>
    <scope>NUCLEOTIDE SEQUENCE [LARGE SCALE GENOMIC DNA]</scope>
    <source>
        <strain evidence="2">DSM 22385</strain>
    </source>
</reference>